<dbReference type="InterPro" id="IPR025983">
    <property type="entry name" value="Cys_rich_CPCC"/>
</dbReference>
<dbReference type="AlphaFoldDB" id="A0A1M6T064"/>
<dbReference type="OrthoDB" id="1456570at2"/>
<evidence type="ECO:0000313" key="3">
    <source>
        <dbReference type="Proteomes" id="UP000183947"/>
    </source>
</evidence>
<accession>A0A1M6T064</accession>
<evidence type="ECO:0000259" key="1">
    <source>
        <dbReference type="Pfam" id="PF14206"/>
    </source>
</evidence>
<sequence length="91" mass="10582">MYAANRFGNYQCPCCRYFTLSEGDAGSYDICHVCFWEDDGLQFQDPDYVGGANNSLSLNEARRNFQQFGVCKEEFRRYVRAPKPDEMPDQQ</sequence>
<dbReference type="EMBL" id="FRAS01000003">
    <property type="protein sequence ID" value="SHK50373.1"/>
    <property type="molecule type" value="Genomic_DNA"/>
</dbReference>
<gene>
    <name evidence="2" type="ORF">SAMN02746009_01037</name>
</gene>
<dbReference type="Proteomes" id="UP000183947">
    <property type="component" value="Unassembled WGS sequence"/>
</dbReference>
<proteinExistence type="predicted"/>
<protein>
    <submittedName>
        <fullName evidence="2">Cysteine-rich CPCC</fullName>
    </submittedName>
</protein>
<dbReference type="Pfam" id="PF14206">
    <property type="entry name" value="Cys_rich_CPCC"/>
    <property type="match status" value="1"/>
</dbReference>
<organism evidence="2 3">
    <name type="scientific">Hymenobacter psychrotolerans DSM 18569</name>
    <dbReference type="NCBI Taxonomy" id="1121959"/>
    <lineage>
        <taxon>Bacteria</taxon>
        <taxon>Pseudomonadati</taxon>
        <taxon>Bacteroidota</taxon>
        <taxon>Cytophagia</taxon>
        <taxon>Cytophagales</taxon>
        <taxon>Hymenobacteraceae</taxon>
        <taxon>Hymenobacter</taxon>
    </lineage>
</organism>
<keyword evidence="3" id="KW-1185">Reference proteome</keyword>
<evidence type="ECO:0000313" key="2">
    <source>
        <dbReference type="EMBL" id="SHK50373.1"/>
    </source>
</evidence>
<feature type="domain" description="Cysteine-rich CPCC" evidence="1">
    <location>
        <begin position="10"/>
        <end position="86"/>
    </location>
</feature>
<reference evidence="3" key="1">
    <citation type="submission" date="2016-11" db="EMBL/GenBank/DDBJ databases">
        <authorList>
            <person name="Varghese N."/>
            <person name="Submissions S."/>
        </authorList>
    </citation>
    <scope>NUCLEOTIDE SEQUENCE [LARGE SCALE GENOMIC DNA]</scope>
    <source>
        <strain evidence="3">DSM 18569</strain>
    </source>
</reference>
<name>A0A1M6T064_9BACT</name>
<dbReference type="STRING" id="1121959.SAMN02746009_01037"/>